<evidence type="ECO:0000256" key="10">
    <source>
        <dbReference type="ARBA" id="ARBA00023209"/>
    </source>
</evidence>
<evidence type="ECO:0000313" key="18">
    <source>
        <dbReference type="RefSeq" id="XP_032808357.1"/>
    </source>
</evidence>
<dbReference type="GO" id="GO:0016020">
    <property type="term" value="C:membrane"/>
    <property type="evidence" value="ECO:0007669"/>
    <property type="project" value="UniProtKB-SubCell"/>
</dbReference>
<dbReference type="SMART" id="SM00563">
    <property type="entry name" value="PlsC"/>
    <property type="match status" value="1"/>
</dbReference>
<evidence type="ECO:0000256" key="9">
    <source>
        <dbReference type="ARBA" id="ARBA00023136"/>
    </source>
</evidence>
<evidence type="ECO:0000256" key="15">
    <source>
        <dbReference type="SAM" id="Phobius"/>
    </source>
</evidence>
<dbReference type="Pfam" id="PF01553">
    <property type="entry name" value="Acyltransferase"/>
    <property type="match status" value="1"/>
</dbReference>
<gene>
    <name evidence="18" type="primary">LOC116941389</name>
</gene>
<keyword evidence="4" id="KW-0444">Lipid biosynthesis</keyword>
<keyword evidence="10" id="KW-0594">Phospholipid biosynthesis</keyword>
<dbReference type="GeneID" id="116941389"/>
<evidence type="ECO:0000313" key="17">
    <source>
        <dbReference type="Proteomes" id="UP001318040"/>
    </source>
</evidence>
<keyword evidence="12" id="KW-0012">Acyltransferase</keyword>
<comment type="similarity">
    <text evidence="3">Belongs to the 1-acyl-sn-glycerol-3-phosphate acyltransferase family.</text>
</comment>
<sequence>MPGGLLALVGGVLSLGGGVLSAGMAWLLGLVVVPSTLGFSLGLRKVYMQNLLRLFQWATCRMERGRRERLQSFYKTSPSGLIKRESSSNLEEEVSRLRDDYDHYEEPVCRGGAPAGDEEGGGAPHSPPPTMSAPATAAGEFTMSDAMWFARRGLEAIVEDDVTQRFSAEELESWNLLTRTNCDFSHVSAKLTAVWGLGVLVRYFILLPVRVSLASLGIGWLVVGASAVGFLPQSRVKEWLSDKIHLTAYRICLRGLSGVVHYHNTENRPRKGGICVANHTSPIDVVVLAADGCYAMVGQVHGGLLGVMQRAMQRACFHVWFERSEMKDRHLVTQRLMEHVAAKVKLPILIFPEGTCINNTSVMMFKKGSFEIGGIIYPVAIKYDPQFGDAFWNSSKYGMVSYLLRMMTSWAIVCNVWYLPPMTRQEGEEAVVFANRVKAEIARQGGLVDLIWDGQLKRGRVKDSYRQRQQERYSLLITGGGANQNNPSLLTNGPTPWDPSSFPLADLTGKSTPEDPALSP</sequence>
<feature type="domain" description="Phospholipid/glycerol acyltransferase" evidence="16">
    <location>
        <begin position="273"/>
        <end position="384"/>
    </location>
</feature>
<dbReference type="AlphaFoldDB" id="A0AAJ7WSN4"/>
<protein>
    <submittedName>
        <fullName evidence="18">Glycerol-3-phosphate acyltransferase 3-like</fullName>
    </submittedName>
</protein>
<accession>A0AAJ7WSN4</accession>
<evidence type="ECO:0000256" key="1">
    <source>
        <dbReference type="ARBA" id="ARBA00004370"/>
    </source>
</evidence>
<evidence type="ECO:0000259" key="16">
    <source>
        <dbReference type="SMART" id="SM00563"/>
    </source>
</evidence>
<dbReference type="KEGG" id="pmrn:116941389"/>
<dbReference type="InterPro" id="IPR002123">
    <property type="entry name" value="Plipid/glycerol_acylTrfase"/>
</dbReference>
<comment type="pathway">
    <text evidence="2">Lipid metabolism.</text>
</comment>
<keyword evidence="7 15" id="KW-1133">Transmembrane helix</keyword>
<dbReference type="SUPFAM" id="SSF69593">
    <property type="entry name" value="Glycerol-3-phosphate (1)-acyltransferase"/>
    <property type="match status" value="1"/>
</dbReference>
<keyword evidence="8" id="KW-0443">Lipid metabolism</keyword>
<dbReference type="CDD" id="cd07991">
    <property type="entry name" value="LPLAT_LPCAT1-like"/>
    <property type="match status" value="1"/>
</dbReference>
<evidence type="ECO:0000256" key="12">
    <source>
        <dbReference type="ARBA" id="ARBA00023315"/>
    </source>
</evidence>
<name>A0AAJ7WSN4_PETMA</name>
<dbReference type="PANTHER" id="PTHR23063:SF2">
    <property type="entry name" value="GLYCEROL-3-PHOSPHATE ACYLTRANSFERASE 4, ISOFORM D-RELATED"/>
    <property type="match status" value="1"/>
</dbReference>
<dbReference type="RefSeq" id="XP_032808357.1">
    <property type="nucleotide sequence ID" value="XM_032952466.1"/>
</dbReference>
<feature type="compositionally biased region" description="Polar residues" evidence="14">
    <location>
        <begin position="483"/>
        <end position="494"/>
    </location>
</feature>
<dbReference type="InterPro" id="IPR045252">
    <property type="entry name" value="LPCAT1-like"/>
</dbReference>
<keyword evidence="11" id="KW-1208">Phospholipid metabolism</keyword>
<evidence type="ECO:0000256" key="4">
    <source>
        <dbReference type="ARBA" id="ARBA00022516"/>
    </source>
</evidence>
<organism evidence="17 18">
    <name type="scientific">Petromyzon marinus</name>
    <name type="common">Sea lamprey</name>
    <dbReference type="NCBI Taxonomy" id="7757"/>
    <lineage>
        <taxon>Eukaryota</taxon>
        <taxon>Metazoa</taxon>
        <taxon>Chordata</taxon>
        <taxon>Craniata</taxon>
        <taxon>Vertebrata</taxon>
        <taxon>Cyclostomata</taxon>
        <taxon>Hyperoartia</taxon>
        <taxon>Petromyzontiformes</taxon>
        <taxon>Petromyzontidae</taxon>
        <taxon>Petromyzon</taxon>
    </lineage>
</organism>
<dbReference type="GO" id="GO:0005783">
    <property type="term" value="C:endoplasmic reticulum"/>
    <property type="evidence" value="ECO:0007669"/>
    <property type="project" value="TreeGrafter"/>
</dbReference>
<evidence type="ECO:0000256" key="13">
    <source>
        <dbReference type="ARBA" id="ARBA00025707"/>
    </source>
</evidence>
<evidence type="ECO:0000256" key="2">
    <source>
        <dbReference type="ARBA" id="ARBA00005189"/>
    </source>
</evidence>
<dbReference type="PANTHER" id="PTHR23063">
    <property type="entry name" value="PHOSPHOLIPID ACYLTRANSFERASE"/>
    <property type="match status" value="1"/>
</dbReference>
<evidence type="ECO:0000256" key="14">
    <source>
        <dbReference type="SAM" id="MobiDB-lite"/>
    </source>
</evidence>
<evidence type="ECO:0000256" key="7">
    <source>
        <dbReference type="ARBA" id="ARBA00022989"/>
    </source>
</evidence>
<dbReference type="GO" id="GO:0008654">
    <property type="term" value="P:phospholipid biosynthetic process"/>
    <property type="evidence" value="ECO:0007669"/>
    <property type="project" value="UniProtKB-KW"/>
</dbReference>
<evidence type="ECO:0000256" key="8">
    <source>
        <dbReference type="ARBA" id="ARBA00023098"/>
    </source>
</evidence>
<dbReference type="GO" id="GO:0004366">
    <property type="term" value="F:glycerol-3-phosphate O-acyltransferase activity"/>
    <property type="evidence" value="ECO:0007669"/>
    <property type="project" value="TreeGrafter"/>
</dbReference>
<dbReference type="GO" id="GO:0019432">
    <property type="term" value="P:triglyceride biosynthetic process"/>
    <property type="evidence" value="ECO:0007669"/>
    <property type="project" value="TreeGrafter"/>
</dbReference>
<dbReference type="Proteomes" id="UP001318040">
    <property type="component" value="Chromosome 11"/>
</dbReference>
<proteinExistence type="inferred from homology"/>
<feature type="transmembrane region" description="Helical" evidence="15">
    <location>
        <begin position="24"/>
        <end position="43"/>
    </location>
</feature>
<keyword evidence="5" id="KW-0808">Transferase</keyword>
<keyword evidence="9 15" id="KW-0472">Membrane</keyword>
<keyword evidence="6 15" id="KW-0812">Transmembrane</keyword>
<feature type="region of interest" description="Disordered" evidence="14">
    <location>
        <begin position="108"/>
        <end position="132"/>
    </location>
</feature>
<evidence type="ECO:0000256" key="3">
    <source>
        <dbReference type="ARBA" id="ARBA00008655"/>
    </source>
</evidence>
<evidence type="ECO:0000256" key="5">
    <source>
        <dbReference type="ARBA" id="ARBA00022679"/>
    </source>
</evidence>
<comment type="subcellular location">
    <subcellularLocation>
        <location evidence="1">Membrane</location>
    </subcellularLocation>
</comment>
<comment type="pathway">
    <text evidence="13">Phospholipid metabolism.</text>
</comment>
<reference evidence="18" key="1">
    <citation type="submission" date="2025-08" db="UniProtKB">
        <authorList>
            <consortium name="RefSeq"/>
        </authorList>
    </citation>
    <scope>IDENTIFICATION</scope>
    <source>
        <tissue evidence="18">Sperm</tissue>
    </source>
</reference>
<feature type="transmembrane region" description="Helical" evidence="15">
    <location>
        <begin position="211"/>
        <end position="231"/>
    </location>
</feature>
<evidence type="ECO:0000256" key="11">
    <source>
        <dbReference type="ARBA" id="ARBA00023264"/>
    </source>
</evidence>
<evidence type="ECO:0000256" key="6">
    <source>
        <dbReference type="ARBA" id="ARBA00022692"/>
    </source>
</evidence>
<keyword evidence="17" id="KW-1185">Reference proteome</keyword>
<feature type="region of interest" description="Disordered" evidence="14">
    <location>
        <begin position="478"/>
        <end position="520"/>
    </location>
</feature>